<dbReference type="CDD" id="cd09727">
    <property type="entry name" value="Cas6_I-E"/>
    <property type="match status" value="1"/>
</dbReference>
<dbReference type="AlphaFoldDB" id="A0A839UWW6"/>
<evidence type="ECO:0000313" key="2">
    <source>
        <dbReference type="Proteomes" id="UP000557688"/>
    </source>
</evidence>
<proteinExistence type="predicted"/>
<reference evidence="1 2" key="1">
    <citation type="submission" date="2020-08" db="EMBL/GenBank/DDBJ databases">
        <title>Genomic Encyclopedia of Type Strains, Phase III (KMG-III): the genomes of soil and plant-associated and newly described type strains.</title>
        <authorList>
            <person name="Whitman W."/>
        </authorList>
    </citation>
    <scope>NUCLEOTIDE SEQUENCE [LARGE SCALE GENOMIC DNA]</scope>
    <source>
        <strain evidence="1 2">CECT 8088</strain>
    </source>
</reference>
<dbReference type="Gene3D" id="3.30.70.1210">
    <property type="entry name" value="Crispr-associated protein, domain 2"/>
    <property type="match status" value="1"/>
</dbReference>
<sequence length="232" mass="25002">MSALLLSRIRLRRDAPVAALAGLLLPDAADARLAASHSIVWSLFADGADRRRDFLWREEAPGRFMTLSMRPPTNAAGLFIVESKPFEPALGVDDRLRFSLRANAVISRSTGPGQRGRRHDVVMDALRATPSGPLRAQARSDAVIAAGRDWLARQGGEAGFEPLGGVAVDGYERRRVPRASGPPAVFGVLDFDGELRVTDPARFLARLAGGFGRARAFGCGLMLIRRSPPVVP</sequence>
<gene>
    <name evidence="1" type="ORF">FHR90_002664</name>
</gene>
<dbReference type="EMBL" id="JACHXV010000011">
    <property type="protein sequence ID" value="MBB3174818.1"/>
    <property type="molecule type" value="Genomic_DNA"/>
</dbReference>
<name>A0A839UWW6_9PROT</name>
<dbReference type="Gene3D" id="3.30.70.1200">
    <property type="entry name" value="Crispr-associated protein, domain 1"/>
    <property type="match status" value="1"/>
</dbReference>
<dbReference type="NCBIfam" id="TIGR01907">
    <property type="entry name" value="casE_Cse3"/>
    <property type="match status" value="1"/>
</dbReference>
<dbReference type="InterPro" id="IPR010179">
    <property type="entry name" value="CRISPR-assoc_prot_Cse3"/>
</dbReference>
<protein>
    <submittedName>
        <fullName evidence="1">CRISPR system Cascade subunit CasE</fullName>
    </submittedName>
</protein>
<dbReference type="SMART" id="SM01101">
    <property type="entry name" value="CRISPR_assoc"/>
    <property type="match status" value="1"/>
</dbReference>
<dbReference type="Pfam" id="PF08798">
    <property type="entry name" value="CRISPR_assoc"/>
    <property type="match status" value="1"/>
</dbReference>
<organism evidence="1 2">
    <name type="scientific">Endobacter medicaginis</name>
    <dbReference type="NCBI Taxonomy" id="1181271"/>
    <lineage>
        <taxon>Bacteria</taxon>
        <taxon>Pseudomonadati</taxon>
        <taxon>Pseudomonadota</taxon>
        <taxon>Alphaproteobacteria</taxon>
        <taxon>Acetobacterales</taxon>
        <taxon>Acetobacteraceae</taxon>
        <taxon>Endobacter</taxon>
    </lineage>
</organism>
<dbReference type="SUPFAM" id="SSF117987">
    <property type="entry name" value="CRISPR-associated protein"/>
    <property type="match status" value="1"/>
</dbReference>
<keyword evidence="2" id="KW-1185">Reference proteome</keyword>
<dbReference type="Proteomes" id="UP000557688">
    <property type="component" value="Unassembled WGS sequence"/>
</dbReference>
<accession>A0A839UWW6</accession>
<evidence type="ECO:0000313" key="1">
    <source>
        <dbReference type="EMBL" id="MBB3174818.1"/>
    </source>
</evidence>
<dbReference type="RefSeq" id="WP_183275368.1">
    <property type="nucleotide sequence ID" value="NZ_JACHXV010000011.1"/>
</dbReference>
<comment type="caution">
    <text evidence="1">The sequence shown here is derived from an EMBL/GenBank/DDBJ whole genome shotgun (WGS) entry which is preliminary data.</text>
</comment>